<dbReference type="EC" id="2.5.1.129" evidence="5"/>
<evidence type="ECO:0000256" key="4">
    <source>
        <dbReference type="ARBA" id="ARBA00022679"/>
    </source>
</evidence>
<dbReference type="NCBIfam" id="NF004685">
    <property type="entry name" value="PRK06029.1"/>
    <property type="match status" value="1"/>
</dbReference>
<dbReference type="SUPFAM" id="SSF52507">
    <property type="entry name" value="Homo-oligomeric flavin-containing Cys decarboxylases, HFCD"/>
    <property type="match status" value="1"/>
</dbReference>
<dbReference type="EMBL" id="BAABKD010000009">
    <property type="protein sequence ID" value="GAA5090280.1"/>
    <property type="molecule type" value="Genomic_DNA"/>
</dbReference>
<dbReference type="PANTHER" id="PTHR43374">
    <property type="entry name" value="FLAVIN PRENYLTRANSFERASE"/>
    <property type="match status" value="1"/>
</dbReference>
<name>A0ABP9M7Z0_9BURK</name>
<evidence type="ECO:0000256" key="2">
    <source>
        <dbReference type="ARBA" id="ARBA00022630"/>
    </source>
</evidence>
<dbReference type="NCBIfam" id="TIGR00421">
    <property type="entry name" value="ubiX_pad"/>
    <property type="match status" value="1"/>
</dbReference>
<feature type="domain" description="Flavoprotein" evidence="6">
    <location>
        <begin position="6"/>
        <end position="170"/>
    </location>
</feature>
<evidence type="ECO:0000259" key="6">
    <source>
        <dbReference type="Pfam" id="PF02441"/>
    </source>
</evidence>
<evidence type="ECO:0000313" key="8">
    <source>
        <dbReference type="Proteomes" id="UP001500227"/>
    </source>
</evidence>
<proteinExistence type="inferred from homology"/>
<comment type="caution">
    <text evidence="5">Lacks conserved residue(s) required for the propagation of feature annotation.</text>
</comment>
<dbReference type="Gene3D" id="3.40.50.1950">
    <property type="entry name" value="Flavin prenyltransferase-like"/>
    <property type="match status" value="1"/>
</dbReference>
<evidence type="ECO:0000256" key="3">
    <source>
        <dbReference type="ARBA" id="ARBA00022643"/>
    </source>
</evidence>
<comment type="similarity">
    <text evidence="5">Belongs to the UbiX/PAD1 family.</text>
</comment>
<keyword evidence="4 5" id="KW-0808">Transferase</keyword>
<feature type="binding site" evidence="5">
    <location>
        <position position="173"/>
    </location>
    <ligand>
        <name>dimethylallyl phosphate</name>
        <dbReference type="ChEBI" id="CHEBI:88052"/>
    </ligand>
</feature>
<comment type="caution">
    <text evidence="7">The sequence shown here is derived from an EMBL/GenBank/DDBJ whole genome shotgun (WGS) entry which is preliminary data.</text>
</comment>
<comment type="catalytic activity">
    <reaction evidence="5">
        <text>dimethylallyl phosphate + FMNH2 = prenylated FMNH2 + phosphate</text>
        <dbReference type="Rhea" id="RHEA:37743"/>
        <dbReference type="ChEBI" id="CHEBI:43474"/>
        <dbReference type="ChEBI" id="CHEBI:57618"/>
        <dbReference type="ChEBI" id="CHEBI:87467"/>
        <dbReference type="ChEBI" id="CHEBI:88052"/>
        <dbReference type="EC" id="2.5.1.129"/>
    </reaction>
</comment>
<feature type="binding site" evidence="5">
    <location>
        <position position="41"/>
    </location>
    <ligand>
        <name>FMN</name>
        <dbReference type="ChEBI" id="CHEBI:58210"/>
    </ligand>
</feature>
<sequence length="192" mass="20938">MPNPKKRIIVAVTGATGALYAIRALHLLKTQSEVESHLIISPAGILNMQHELGLSRQDVLDLADVVHNFKDVGASVASGSFKTHGMLIVPCSMRTLAAVAHGFADNLITRAADVVLKERRRLVLAVRETPFNLAHLRNMTTVTEMGAVVFPPLPAFYFQPKTMTELVDHSVIRMLEHVGVEIDGPSWQGLSS</sequence>
<keyword evidence="8" id="KW-1185">Reference proteome</keyword>
<evidence type="ECO:0000313" key="7">
    <source>
        <dbReference type="EMBL" id="GAA5090280.1"/>
    </source>
</evidence>
<comment type="function">
    <text evidence="5">Flavin prenyltransferase that catalyzes the synthesis of the prenylated FMN cofactor (prenyl-FMN) for 4-hydroxy-3-polyprenylbenzoic acid decarboxylase UbiD. The prenyltransferase is metal-independent and links a dimethylallyl moiety from dimethylallyl monophosphate (DMAP) to the flavin N5 and C6 atoms of FMN.</text>
</comment>
<gene>
    <name evidence="5" type="primary">ubiX</name>
    <name evidence="7" type="ORF">GCM10023337_14380</name>
</gene>
<dbReference type="PANTHER" id="PTHR43374:SF1">
    <property type="entry name" value="FLAVIN PRENYLTRANSFERASE PAD1, MITOCHONDRIAL"/>
    <property type="match status" value="1"/>
</dbReference>
<dbReference type="HAMAP" id="MF_01984">
    <property type="entry name" value="ubiX_pad"/>
    <property type="match status" value="1"/>
</dbReference>
<feature type="binding site" evidence="5">
    <location>
        <position position="127"/>
    </location>
    <ligand>
        <name>FMN</name>
        <dbReference type="ChEBI" id="CHEBI:58210"/>
    </ligand>
</feature>
<keyword evidence="1 5" id="KW-0637">Prenyltransferase</keyword>
<accession>A0ABP9M7Z0</accession>
<organism evidence="7 8">
    <name type="scientific">Paenalcaligenes hermetiae</name>
    <dbReference type="NCBI Taxonomy" id="1157987"/>
    <lineage>
        <taxon>Bacteria</taxon>
        <taxon>Pseudomonadati</taxon>
        <taxon>Pseudomonadota</taxon>
        <taxon>Betaproteobacteria</taxon>
        <taxon>Burkholderiales</taxon>
        <taxon>Alcaligenaceae</taxon>
        <taxon>Paenalcaligenes</taxon>
    </lineage>
</organism>
<keyword evidence="2 5" id="KW-0285">Flavoprotein</keyword>
<dbReference type="InterPro" id="IPR036551">
    <property type="entry name" value="Flavin_trans-like"/>
</dbReference>
<feature type="binding site" evidence="5">
    <location>
        <begin position="14"/>
        <end position="16"/>
    </location>
    <ligand>
        <name>FMN</name>
        <dbReference type="ChEBI" id="CHEBI:58210"/>
    </ligand>
</feature>
<dbReference type="RefSeq" id="WP_300648927.1">
    <property type="nucleotide sequence ID" value="NZ_BAABKD010000009.1"/>
</dbReference>
<dbReference type="Pfam" id="PF02441">
    <property type="entry name" value="Flavoprotein"/>
    <property type="match status" value="1"/>
</dbReference>
<dbReference type="InterPro" id="IPR003382">
    <property type="entry name" value="Flavoprotein"/>
</dbReference>
<dbReference type="Proteomes" id="UP001500227">
    <property type="component" value="Unassembled WGS sequence"/>
</dbReference>
<evidence type="ECO:0000256" key="5">
    <source>
        <dbReference type="HAMAP-Rule" id="MF_01984"/>
    </source>
</evidence>
<evidence type="ECO:0000256" key="1">
    <source>
        <dbReference type="ARBA" id="ARBA00022602"/>
    </source>
</evidence>
<protein>
    <recommendedName>
        <fullName evidence="5">Flavin prenyltransferase UbiX</fullName>
        <ecNumber evidence="5">2.5.1.129</ecNumber>
    </recommendedName>
</protein>
<reference evidence="8" key="1">
    <citation type="journal article" date="2019" name="Int. J. Syst. Evol. Microbiol.">
        <title>The Global Catalogue of Microorganisms (GCM) 10K type strain sequencing project: providing services to taxonomists for standard genome sequencing and annotation.</title>
        <authorList>
            <consortium name="The Broad Institute Genomics Platform"/>
            <consortium name="The Broad Institute Genome Sequencing Center for Infectious Disease"/>
            <person name="Wu L."/>
            <person name="Ma J."/>
        </authorList>
    </citation>
    <scope>NUCLEOTIDE SEQUENCE [LARGE SCALE GENOMIC DNA]</scope>
    <source>
        <strain evidence="8">JCM 18423</strain>
    </source>
</reference>
<feature type="binding site" evidence="5">
    <location>
        <position position="157"/>
    </location>
    <ligand>
        <name>dimethylallyl phosphate</name>
        <dbReference type="ChEBI" id="CHEBI:88052"/>
    </ligand>
</feature>
<keyword evidence="3 5" id="KW-0288">FMN</keyword>
<feature type="binding site" evidence="5">
    <location>
        <begin position="92"/>
        <end position="95"/>
    </location>
    <ligand>
        <name>FMN</name>
        <dbReference type="ChEBI" id="CHEBI:58210"/>
    </ligand>
</feature>
<dbReference type="InterPro" id="IPR004507">
    <property type="entry name" value="UbiX-like"/>
</dbReference>